<evidence type="ECO:0000256" key="14">
    <source>
        <dbReference type="SAM" id="Phobius"/>
    </source>
</evidence>
<evidence type="ECO:0000256" key="5">
    <source>
        <dbReference type="ARBA" id="ARBA00022692"/>
    </source>
</evidence>
<dbReference type="PANTHER" id="PTHR48086">
    <property type="entry name" value="SODIUM/PROLINE SYMPORTER-RELATED"/>
    <property type="match status" value="1"/>
</dbReference>
<keyword evidence="3" id="KW-0813">Transport</keyword>
<dbReference type="InterPro" id="IPR001734">
    <property type="entry name" value="Na/solute_symporter"/>
</dbReference>
<dbReference type="AlphaFoldDB" id="A0A9D1FYQ9"/>
<dbReference type="EMBL" id="DVJN01000052">
    <property type="protein sequence ID" value="HIS91899.1"/>
    <property type="molecule type" value="Genomic_DNA"/>
</dbReference>
<keyword evidence="6" id="KW-0769">Symport</keyword>
<feature type="transmembrane region" description="Helical" evidence="14">
    <location>
        <begin position="156"/>
        <end position="176"/>
    </location>
</feature>
<comment type="similarity">
    <text evidence="2 13">Belongs to the sodium:solute symporter (SSF) (TC 2.A.21) family.</text>
</comment>
<keyword evidence="7 14" id="KW-1133">Transmembrane helix</keyword>
<reference evidence="15" key="2">
    <citation type="journal article" date="2021" name="PeerJ">
        <title>Extensive microbial diversity within the chicken gut microbiome revealed by metagenomics and culture.</title>
        <authorList>
            <person name="Gilroy R."/>
            <person name="Ravi A."/>
            <person name="Getino M."/>
            <person name="Pursley I."/>
            <person name="Horton D.L."/>
            <person name="Alikhan N.F."/>
            <person name="Baker D."/>
            <person name="Gharbi K."/>
            <person name="Hall N."/>
            <person name="Watson M."/>
            <person name="Adriaenssens E.M."/>
            <person name="Foster-Nyarko E."/>
            <person name="Jarju S."/>
            <person name="Secka A."/>
            <person name="Antonio M."/>
            <person name="Oren A."/>
            <person name="Chaudhuri R.R."/>
            <person name="La Ragione R."/>
            <person name="Hildebrand F."/>
            <person name="Pallen M.J."/>
        </authorList>
    </citation>
    <scope>NUCLEOTIDE SEQUENCE</scope>
    <source>
        <strain evidence="15">13766</strain>
    </source>
</reference>
<feature type="transmembrane region" description="Helical" evidence="14">
    <location>
        <begin position="235"/>
        <end position="257"/>
    </location>
</feature>
<dbReference type="Pfam" id="PF00474">
    <property type="entry name" value="SSF"/>
    <property type="match status" value="1"/>
</dbReference>
<dbReference type="PANTHER" id="PTHR48086:SF3">
    <property type="entry name" value="SODIUM_PROLINE SYMPORTER"/>
    <property type="match status" value="1"/>
</dbReference>
<evidence type="ECO:0000256" key="9">
    <source>
        <dbReference type="ARBA" id="ARBA00023065"/>
    </source>
</evidence>
<feature type="transmembrane region" description="Helical" evidence="14">
    <location>
        <begin position="278"/>
        <end position="297"/>
    </location>
</feature>
<protein>
    <submittedName>
        <fullName evidence="15">Sodium:solute symporter</fullName>
    </submittedName>
</protein>
<feature type="transmembrane region" description="Helical" evidence="14">
    <location>
        <begin position="326"/>
        <end position="354"/>
    </location>
</feature>
<feature type="transmembrane region" description="Helical" evidence="14">
    <location>
        <begin position="42"/>
        <end position="61"/>
    </location>
</feature>
<dbReference type="PROSITE" id="PS50283">
    <property type="entry name" value="NA_SOLUT_SYMP_3"/>
    <property type="match status" value="1"/>
</dbReference>
<keyword evidence="8" id="KW-0915">Sodium</keyword>
<comment type="catalytic activity">
    <reaction evidence="12">
        <text>L-proline(in) + Na(+)(in) = L-proline(out) + Na(+)(out)</text>
        <dbReference type="Rhea" id="RHEA:28967"/>
        <dbReference type="ChEBI" id="CHEBI:29101"/>
        <dbReference type="ChEBI" id="CHEBI:60039"/>
    </reaction>
</comment>
<feature type="transmembrane region" description="Helical" evidence="14">
    <location>
        <begin position="404"/>
        <end position="422"/>
    </location>
</feature>
<gene>
    <name evidence="15" type="ORF">IAA84_02665</name>
</gene>
<keyword evidence="9" id="KW-0406">Ion transport</keyword>
<evidence type="ECO:0000256" key="2">
    <source>
        <dbReference type="ARBA" id="ARBA00006434"/>
    </source>
</evidence>
<sequence length="508" mass="53911">MFIKVLLLVLFFGCMAAIGVYCRKHARSVGDFVLGGRSVGPWLTAFAYGTSYFSAVVFIGYAGQFGWAYGVSATWIGIGNALIGSLLAWVVLGRRTRIMTKFMNASTMPEFFEKRYGSNAIKIAASAIIFVFLVPYTASVYKGLGGLFAQAFDVDYLYCMIGMAVLTGIYVLLGGYMATAINDFIQGIIMLIGICCVIAAVLGGQGGFTQAIISLSQIESESAATLGQQGAYTSFFGPDLISLLGVVILTSLGTWGLPQMVHKFYSIRDEKSIKTGTIISTLFALVVAGGSYFNGAFGRLFVESPESVGGYDGIVPAMLGGQLNDLLMGVVIVLVLSASMSTLSSLVITSSSTLTLDLVRDQFCPKMPEARQVLILRVLCAAFIALSVIIAAIPNSLITSLMSLSWGALGGAFLAPFLYGLFWKGGTRAGVWASFAVGVGYTCLNSAFGWIAPTTAGAAAMLASMAVFPLVSLASRKMPRAEVDKIFACYDEPVTVHQRVALEEEAEG</sequence>
<evidence type="ECO:0000256" key="13">
    <source>
        <dbReference type="RuleBase" id="RU362091"/>
    </source>
</evidence>
<evidence type="ECO:0000256" key="11">
    <source>
        <dbReference type="ARBA" id="ARBA00023201"/>
    </source>
</evidence>
<keyword evidence="11" id="KW-0739">Sodium transport</keyword>
<dbReference type="GO" id="GO:0005886">
    <property type="term" value="C:plasma membrane"/>
    <property type="evidence" value="ECO:0007669"/>
    <property type="project" value="UniProtKB-SubCell"/>
</dbReference>
<dbReference type="Proteomes" id="UP000824140">
    <property type="component" value="Unassembled WGS sequence"/>
</dbReference>
<comment type="caution">
    <text evidence="15">The sequence shown here is derived from an EMBL/GenBank/DDBJ whole genome shotgun (WGS) entry which is preliminary data.</text>
</comment>
<evidence type="ECO:0000256" key="8">
    <source>
        <dbReference type="ARBA" id="ARBA00023053"/>
    </source>
</evidence>
<keyword evidence="4" id="KW-1003">Cell membrane</keyword>
<accession>A0A9D1FYQ9</accession>
<dbReference type="InterPro" id="IPR038377">
    <property type="entry name" value="Na/Glc_symporter_sf"/>
</dbReference>
<evidence type="ECO:0000256" key="6">
    <source>
        <dbReference type="ARBA" id="ARBA00022847"/>
    </source>
</evidence>
<feature type="transmembrane region" description="Helical" evidence="14">
    <location>
        <begin position="67"/>
        <end position="92"/>
    </location>
</feature>
<keyword evidence="5 14" id="KW-0812">Transmembrane</keyword>
<evidence type="ECO:0000313" key="16">
    <source>
        <dbReference type="Proteomes" id="UP000824140"/>
    </source>
</evidence>
<dbReference type="Gene3D" id="1.20.1730.10">
    <property type="entry name" value="Sodium/glucose cotransporter"/>
    <property type="match status" value="1"/>
</dbReference>
<feature type="transmembrane region" description="Helical" evidence="14">
    <location>
        <begin position="123"/>
        <end position="144"/>
    </location>
</feature>
<evidence type="ECO:0000256" key="10">
    <source>
        <dbReference type="ARBA" id="ARBA00023136"/>
    </source>
</evidence>
<dbReference type="GO" id="GO:0015293">
    <property type="term" value="F:symporter activity"/>
    <property type="evidence" value="ECO:0007669"/>
    <property type="project" value="UniProtKB-KW"/>
</dbReference>
<organism evidence="15 16">
    <name type="scientific">Candidatus Alectryocaccomicrobium excrementavium</name>
    <dbReference type="NCBI Taxonomy" id="2840668"/>
    <lineage>
        <taxon>Bacteria</taxon>
        <taxon>Bacillati</taxon>
        <taxon>Bacillota</taxon>
        <taxon>Clostridia</taxon>
        <taxon>Candidatus Alectryocaccomicrobium</taxon>
    </lineage>
</organism>
<evidence type="ECO:0000256" key="3">
    <source>
        <dbReference type="ARBA" id="ARBA00022448"/>
    </source>
</evidence>
<evidence type="ECO:0000256" key="12">
    <source>
        <dbReference type="ARBA" id="ARBA00033708"/>
    </source>
</evidence>
<feature type="transmembrane region" description="Helical" evidence="14">
    <location>
        <begin position="6"/>
        <end position="22"/>
    </location>
</feature>
<dbReference type="GO" id="GO:0006814">
    <property type="term" value="P:sodium ion transport"/>
    <property type="evidence" value="ECO:0007669"/>
    <property type="project" value="UniProtKB-KW"/>
</dbReference>
<feature type="transmembrane region" description="Helical" evidence="14">
    <location>
        <begin position="374"/>
        <end position="398"/>
    </location>
</feature>
<proteinExistence type="inferred from homology"/>
<feature type="transmembrane region" description="Helical" evidence="14">
    <location>
        <begin position="188"/>
        <end position="215"/>
    </location>
</feature>
<feature type="transmembrane region" description="Helical" evidence="14">
    <location>
        <begin position="457"/>
        <end position="475"/>
    </location>
</feature>
<dbReference type="InterPro" id="IPR050277">
    <property type="entry name" value="Sodium:Solute_Symporter"/>
</dbReference>
<evidence type="ECO:0000256" key="1">
    <source>
        <dbReference type="ARBA" id="ARBA00004651"/>
    </source>
</evidence>
<name>A0A9D1FYQ9_9FIRM</name>
<reference evidence="15" key="1">
    <citation type="submission" date="2020-10" db="EMBL/GenBank/DDBJ databases">
        <authorList>
            <person name="Gilroy R."/>
        </authorList>
    </citation>
    <scope>NUCLEOTIDE SEQUENCE</scope>
    <source>
        <strain evidence="15">13766</strain>
    </source>
</reference>
<evidence type="ECO:0000256" key="7">
    <source>
        <dbReference type="ARBA" id="ARBA00022989"/>
    </source>
</evidence>
<comment type="subcellular location">
    <subcellularLocation>
        <location evidence="1">Cell membrane</location>
        <topology evidence="1">Multi-pass membrane protein</topology>
    </subcellularLocation>
</comment>
<feature type="transmembrane region" description="Helical" evidence="14">
    <location>
        <begin position="429"/>
        <end position="451"/>
    </location>
</feature>
<evidence type="ECO:0000313" key="15">
    <source>
        <dbReference type="EMBL" id="HIS91899.1"/>
    </source>
</evidence>
<keyword evidence="10 14" id="KW-0472">Membrane</keyword>
<evidence type="ECO:0000256" key="4">
    <source>
        <dbReference type="ARBA" id="ARBA00022475"/>
    </source>
</evidence>